<dbReference type="AlphaFoldDB" id="A0A6V7V4J1"/>
<dbReference type="EMBL" id="CAJEWN010000159">
    <property type="protein sequence ID" value="CAD2169853.1"/>
    <property type="molecule type" value="Genomic_DNA"/>
</dbReference>
<protein>
    <submittedName>
        <fullName evidence="2">Uncharacterized protein</fullName>
    </submittedName>
</protein>
<evidence type="ECO:0000313" key="2">
    <source>
        <dbReference type="EMBL" id="CAD2169853.1"/>
    </source>
</evidence>
<gene>
    <name evidence="2" type="ORF">MENT_LOCUS21213</name>
</gene>
<feature type="chain" id="PRO_5028466194" evidence="1">
    <location>
        <begin position="20"/>
        <end position="65"/>
    </location>
</feature>
<evidence type="ECO:0000313" key="3">
    <source>
        <dbReference type="Proteomes" id="UP000580250"/>
    </source>
</evidence>
<name>A0A6V7V4J1_MELEN</name>
<reference evidence="2 3" key="1">
    <citation type="submission" date="2020-08" db="EMBL/GenBank/DDBJ databases">
        <authorList>
            <person name="Koutsovoulos G."/>
            <person name="Danchin GJ E."/>
        </authorList>
    </citation>
    <scope>NUCLEOTIDE SEQUENCE [LARGE SCALE GENOMIC DNA]</scope>
</reference>
<sequence length="65" mass="7939">MRTFFFIIFLIFIFKKRERERAKYLLKGWIRFRLPQNSAISGSFAFRLLLFKIQNYPSLLCDLSK</sequence>
<keyword evidence="1" id="KW-0732">Signal</keyword>
<feature type="signal peptide" evidence="1">
    <location>
        <begin position="1"/>
        <end position="19"/>
    </location>
</feature>
<comment type="caution">
    <text evidence="2">The sequence shown here is derived from an EMBL/GenBank/DDBJ whole genome shotgun (WGS) entry which is preliminary data.</text>
</comment>
<evidence type="ECO:0000256" key="1">
    <source>
        <dbReference type="SAM" id="SignalP"/>
    </source>
</evidence>
<proteinExistence type="predicted"/>
<dbReference type="Proteomes" id="UP000580250">
    <property type="component" value="Unassembled WGS sequence"/>
</dbReference>
<organism evidence="2 3">
    <name type="scientific">Meloidogyne enterolobii</name>
    <name type="common">Root-knot nematode worm</name>
    <name type="synonym">Meloidogyne mayaguensis</name>
    <dbReference type="NCBI Taxonomy" id="390850"/>
    <lineage>
        <taxon>Eukaryota</taxon>
        <taxon>Metazoa</taxon>
        <taxon>Ecdysozoa</taxon>
        <taxon>Nematoda</taxon>
        <taxon>Chromadorea</taxon>
        <taxon>Rhabditida</taxon>
        <taxon>Tylenchina</taxon>
        <taxon>Tylenchomorpha</taxon>
        <taxon>Tylenchoidea</taxon>
        <taxon>Meloidogynidae</taxon>
        <taxon>Meloidogyninae</taxon>
        <taxon>Meloidogyne</taxon>
    </lineage>
</organism>
<accession>A0A6V7V4J1</accession>